<evidence type="ECO:0000313" key="2">
    <source>
        <dbReference type="Proteomes" id="UP000287171"/>
    </source>
</evidence>
<sequence length="76" mass="8416">MLSGRFGANGYGRKAFATFLMDTGISRLSAIVSIKILPLAANGILTKIFLPSIYYIRGKNDFDLYITTKERPSRIA</sequence>
<keyword evidence="2" id="KW-1185">Reference proteome</keyword>
<comment type="caution">
    <text evidence="1">The sequence shown here is derived from an EMBL/GenBank/DDBJ whole genome shotgun (WGS) entry which is preliminary data.</text>
</comment>
<evidence type="ECO:0000313" key="1">
    <source>
        <dbReference type="EMBL" id="GCE31948.1"/>
    </source>
</evidence>
<reference evidence="2" key="1">
    <citation type="submission" date="2018-12" db="EMBL/GenBank/DDBJ databases">
        <title>Tengunoibacter tsumagoiensis gen. nov., sp. nov., Dictyobacter kobayashii sp. nov., D. alpinus sp. nov., and D. joshuensis sp. nov. and description of Dictyobacteraceae fam. nov. within the order Ktedonobacterales isolated from Tengu-no-mugimeshi.</title>
        <authorList>
            <person name="Wang C.M."/>
            <person name="Zheng Y."/>
            <person name="Sakai Y."/>
            <person name="Toyoda A."/>
            <person name="Minakuchi Y."/>
            <person name="Abe K."/>
            <person name="Yokota A."/>
            <person name="Yabe S."/>
        </authorList>
    </citation>
    <scope>NUCLEOTIDE SEQUENCE [LARGE SCALE GENOMIC DNA]</scope>
    <source>
        <strain evidence="2">Uno16</strain>
    </source>
</reference>
<accession>A0A402BKQ6</accession>
<dbReference type="Proteomes" id="UP000287171">
    <property type="component" value="Unassembled WGS sequence"/>
</dbReference>
<name>A0A402BKQ6_9CHLR</name>
<organism evidence="1 2">
    <name type="scientific">Dictyobacter alpinus</name>
    <dbReference type="NCBI Taxonomy" id="2014873"/>
    <lineage>
        <taxon>Bacteria</taxon>
        <taxon>Bacillati</taxon>
        <taxon>Chloroflexota</taxon>
        <taxon>Ktedonobacteria</taxon>
        <taxon>Ktedonobacterales</taxon>
        <taxon>Dictyobacteraceae</taxon>
        <taxon>Dictyobacter</taxon>
    </lineage>
</organism>
<gene>
    <name evidence="1" type="ORF">KDA_74320</name>
</gene>
<protein>
    <submittedName>
        <fullName evidence="1">Uncharacterized protein</fullName>
    </submittedName>
</protein>
<dbReference type="AlphaFoldDB" id="A0A402BKQ6"/>
<dbReference type="EMBL" id="BIFT01000002">
    <property type="protein sequence ID" value="GCE31948.1"/>
    <property type="molecule type" value="Genomic_DNA"/>
</dbReference>
<proteinExistence type="predicted"/>